<proteinExistence type="predicted"/>
<dbReference type="InterPro" id="IPR049625">
    <property type="entry name" value="Glyco_transf_61_cat"/>
</dbReference>
<evidence type="ECO:0000313" key="8">
    <source>
        <dbReference type="Proteomes" id="UP000006727"/>
    </source>
</evidence>
<dbReference type="KEGG" id="ppp:112287927"/>
<feature type="domain" description="Glycosyltransferase 61 catalytic" evidence="5">
    <location>
        <begin position="216"/>
        <end position="363"/>
    </location>
</feature>
<feature type="region of interest" description="Disordered" evidence="4">
    <location>
        <begin position="456"/>
        <end position="475"/>
    </location>
</feature>
<evidence type="ECO:0000256" key="1">
    <source>
        <dbReference type="ARBA" id="ARBA00022676"/>
    </source>
</evidence>
<keyword evidence="2" id="KW-0808">Transferase</keyword>
<keyword evidence="8" id="KW-1185">Reference proteome</keyword>
<evidence type="ECO:0000313" key="7">
    <source>
        <dbReference type="EnsemblPlants" id="Pp3c10_25730V3.1"/>
    </source>
</evidence>
<dbReference type="Gramene" id="Pp3c10_25730V3.2">
    <property type="protein sequence ID" value="Pp3c10_25730V3.2"/>
    <property type="gene ID" value="Pp3c10_25730"/>
</dbReference>
<dbReference type="Proteomes" id="UP000006727">
    <property type="component" value="Chromosome 10"/>
</dbReference>
<dbReference type="RefSeq" id="XP_024387344.1">
    <property type="nucleotide sequence ID" value="XM_024531576.2"/>
</dbReference>
<keyword evidence="1" id="KW-0328">Glycosyltransferase</keyword>
<reference evidence="6 8" key="2">
    <citation type="journal article" date="2018" name="Plant J.">
        <title>The Physcomitrella patens chromosome-scale assembly reveals moss genome structure and evolution.</title>
        <authorList>
            <person name="Lang D."/>
            <person name="Ullrich K.K."/>
            <person name="Murat F."/>
            <person name="Fuchs J."/>
            <person name="Jenkins J."/>
            <person name="Haas F.B."/>
            <person name="Piednoel M."/>
            <person name="Gundlach H."/>
            <person name="Van Bel M."/>
            <person name="Meyberg R."/>
            <person name="Vives C."/>
            <person name="Morata J."/>
            <person name="Symeonidi A."/>
            <person name="Hiss M."/>
            <person name="Muchero W."/>
            <person name="Kamisugi Y."/>
            <person name="Saleh O."/>
            <person name="Blanc G."/>
            <person name="Decker E.L."/>
            <person name="van Gessel N."/>
            <person name="Grimwood J."/>
            <person name="Hayes R.D."/>
            <person name="Graham S.W."/>
            <person name="Gunter L.E."/>
            <person name="McDaniel S.F."/>
            <person name="Hoernstein S.N.W."/>
            <person name="Larsson A."/>
            <person name="Li F.W."/>
            <person name="Perroud P.F."/>
            <person name="Phillips J."/>
            <person name="Ranjan P."/>
            <person name="Rokshar D.S."/>
            <person name="Rothfels C.J."/>
            <person name="Schneider L."/>
            <person name="Shu S."/>
            <person name="Stevenson D.W."/>
            <person name="Thummler F."/>
            <person name="Tillich M."/>
            <person name="Villarreal Aguilar J.C."/>
            <person name="Widiez T."/>
            <person name="Wong G.K."/>
            <person name="Wymore A."/>
            <person name="Zhang Y."/>
            <person name="Zimmer A.D."/>
            <person name="Quatrano R.S."/>
            <person name="Mayer K.F.X."/>
            <person name="Goodstein D."/>
            <person name="Casacuberta J.M."/>
            <person name="Vandepoele K."/>
            <person name="Reski R."/>
            <person name="Cuming A.C."/>
            <person name="Tuskan G.A."/>
            <person name="Maumus F."/>
            <person name="Salse J."/>
            <person name="Schmutz J."/>
            <person name="Rensing S.A."/>
        </authorList>
    </citation>
    <scope>NUCLEOTIDE SEQUENCE [LARGE SCALE GENOMIC DNA]</scope>
    <source>
        <strain evidence="7 8">cv. Gransden 2004</strain>
    </source>
</reference>
<dbReference type="OrthoDB" id="529273at2759"/>
<dbReference type="GO" id="GO:0005794">
    <property type="term" value="C:Golgi apparatus"/>
    <property type="evidence" value="ECO:0007669"/>
    <property type="project" value="UniProtKB-ARBA"/>
</dbReference>
<reference evidence="6 8" key="1">
    <citation type="journal article" date="2008" name="Science">
        <title>The Physcomitrella genome reveals evolutionary insights into the conquest of land by plants.</title>
        <authorList>
            <person name="Rensing S."/>
            <person name="Lang D."/>
            <person name="Zimmer A."/>
            <person name="Terry A."/>
            <person name="Salamov A."/>
            <person name="Shapiro H."/>
            <person name="Nishiyama T."/>
            <person name="Perroud P.-F."/>
            <person name="Lindquist E."/>
            <person name="Kamisugi Y."/>
            <person name="Tanahashi T."/>
            <person name="Sakakibara K."/>
            <person name="Fujita T."/>
            <person name="Oishi K."/>
            <person name="Shin-I T."/>
            <person name="Kuroki Y."/>
            <person name="Toyoda A."/>
            <person name="Suzuki Y."/>
            <person name="Hashimoto A."/>
            <person name="Yamaguchi K."/>
            <person name="Sugano A."/>
            <person name="Kohara Y."/>
            <person name="Fujiyama A."/>
            <person name="Anterola A."/>
            <person name="Aoki S."/>
            <person name="Ashton N."/>
            <person name="Barbazuk W.B."/>
            <person name="Barker E."/>
            <person name="Bennetzen J."/>
            <person name="Bezanilla M."/>
            <person name="Blankenship R."/>
            <person name="Cho S.H."/>
            <person name="Dutcher S."/>
            <person name="Estelle M."/>
            <person name="Fawcett J.A."/>
            <person name="Gundlach H."/>
            <person name="Hanada K."/>
            <person name="Heyl A."/>
            <person name="Hicks K.A."/>
            <person name="Hugh J."/>
            <person name="Lohr M."/>
            <person name="Mayer K."/>
            <person name="Melkozernov A."/>
            <person name="Murata T."/>
            <person name="Nelson D."/>
            <person name="Pils B."/>
            <person name="Prigge M."/>
            <person name="Reiss B."/>
            <person name="Renner T."/>
            <person name="Rombauts S."/>
            <person name="Rushton P."/>
            <person name="Sanderfoot A."/>
            <person name="Schween G."/>
            <person name="Shiu S.-H."/>
            <person name="Stueber K."/>
            <person name="Theodoulou F.L."/>
            <person name="Tu H."/>
            <person name="Van de Peer Y."/>
            <person name="Verrier P.J."/>
            <person name="Waters E."/>
            <person name="Wood A."/>
            <person name="Yang L."/>
            <person name="Cove D."/>
            <person name="Cuming A."/>
            <person name="Hasebe M."/>
            <person name="Lucas S."/>
            <person name="Mishler D.B."/>
            <person name="Reski R."/>
            <person name="Grigoriev I."/>
            <person name="Quatrano R.S."/>
            <person name="Boore J.L."/>
        </authorList>
    </citation>
    <scope>NUCLEOTIDE SEQUENCE [LARGE SCALE GENOMIC DNA]</scope>
    <source>
        <strain evidence="7 8">cv. Gransden 2004</strain>
    </source>
</reference>
<dbReference type="EMBL" id="ABEU02000010">
    <property type="protein sequence ID" value="PNR47250.1"/>
    <property type="molecule type" value="Genomic_DNA"/>
</dbReference>
<evidence type="ECO:0000259" key="5">
    <source>
        <dbReference type="Pfam" id="PF04577"/>
    </source>
</evidence>
<organism evidence="6">
    <name type="scientific">Physcomitrium patens</name>
    <name type="common">Spreading-leaved earth moss</name>
    <name type="synonym">Physcomitrella patens</name>
    <dbReference type="NCBI Taxonomy" id="3218"/>
    <lineage>
        <taxon>Eukaryota</taxon>
        <taxon>Viridiplantae</taxon>
        <taxon>Streptophyta</taxon>
        <taxon>Embryophyta</taxon>
        <taxon>Bryophyta</taxon>
        <taxon>Bryophytina</taxon>
        <taxon>Bryopsida</taxon>
        <taxon>Funariidae</taxon>
        <taxon>Funariales</taxon>
        <taxon>Funariaceae</taxon>
        <taxon>Physcomitrium</taxon>
    </lineage>
</organism>
<dbReference type="EnsemblPlants" id="Pp3c10_25730V3.2">
    <property type="protein sequence ID" value="Pp3c10_25730V3.2"/>
    <property type="gene ID" value="Pp3c10_25730"/>
</dbReference>
<gene>
    <name evidence="7" type="primary">LOC112287927</name>
    <name evidence="6" type="ORF">PHYPA_014371</name>
</gene>
<protein>
    <recommendedName>
        <fullName evidence="5">Glycosyltransferase 61 catalytic domain-containing protein</fullName>
    </recommendedName>
</protein>
<dbReference type="FunCoup" id="A0A2K1K0F3">
    <property type="interactions" value="732"/>
</dbReference>
<evidence type="ECO:0000256" key="4">
    <source>
        <dbReference type="SAM" id="MobiDB-lite"/>
    </source>
</evidence>
<keyword evidence="3" id="KW-0325">Glycoprotein</keyword>
<evidence type="ECO:0000256" key="3">
    <source>
        <dbReference type="ARBA" id="ARBA00023180"/>
    </source>
</evidence>
<dbReference type="GO" id="GO:0016757">
    <property type="term" value="F:glycosyltransferase activity"/>
    <property type="evidence" value="ECO:0000318"/>
    <property type="project" value="GO_Central"/>
</dbReference>
<dbReference type="AlphaFoldDB" id="A0A2K1K0F3"/>
<dbReference type="GeneID" id="112287927"/>
<dbReference type="InterPro" id="IPR007657">
    <property type="entry name" value="Glycosyltransferase_61"/>
</dbReference>
<dbReference type="STRING" id="3218.A0A2K1K0F3"/>
<dbReference type="Pfam" id="PF04577">
    <property type="entry name" value="Glyco_transf_61"/>
    <property type="match status" value="1"/>
</dbReference>
<dbReference type="PANTHER" id="PTHR20961:SF124">
    <property type="entry name" value="GLYCOSYLTRANSFERASE"/>
    <property type="match status" value="1"/>
</dbReference>
<evidence type="ECO:0000256" key="2">
    <source>
        <dbReference type="ARBA" id="ARBA00022679"/>
    </source>
</evidence>
<dbReference type="EnsemblPlants" id="Pp3c10_25730V3.1">
    <property type="protein sequence ID" value="Pp3c10_25730V3.1"/>
    <property type="gene ID" value="Pp3c10_25730"/>
</dbReference>
<name>A0A2K1K0F3_PHYPA</name>
<dbReference type="OMA" id="RMPANQT"/>
<dbReference type="PANTHER" id="PTHR20961">
    <property type="entry name" value="GLYCOSYLTRANSFERASE"/>
    <property type="match status" value="1"/>
</dbReference>
<evidence type="ECO:0000313" key="6">
    <source>
        <dbReference type="EMBL" id="PNR47250.1"/>
    </source>
</evidence>
<dbReference type="Gramene" id="Pp3c10_25730V3.1">
    <property type="protein sequence ID" value="Pp3c10_25730V3.1"/>
    <property type="gene ID" value="Pp3c10_25730"/>
</dbReference>
<dbReference type="GO" id="GO:0016763">
    <property type="term" value="F:pentosyltransferase activity"/>
    <property type="evidence" value="ECO:0007669"/>
    <property type="project" value="UniProtKB-ARBA"/>
</dbReference>
<accession>A0A2K1K0F3</accession>
<reference evidence="7" key="3">
    <citation type="submission" date="2020-12" db="UniProtKB">
        <authorList>
            <consortium name="EnsemblPlants"/>
        </authorList>
    </citation>
    <scope>IDENTIFICATION</scope>
</reference>
<dbReference type="PaxDb" id="3218-PP1S330_20V6.1"/>
<sequence length="475" mass="54328">MRGRIAGWSGGTGGRWRMMSKRSSLLTKQLVLLIVLVLFLITIVGHHRDAFINARLETSHQAQFLGLIEGDHELFWCDRSQFRTDICNMKGDIRMLTFNGNKPIVLYAKDPATSSVTEIVKPYTRKWEKSCMDTVHEVTLRIVPANSQTDKTPCDVHHKVPGVVFSTSGYTGNLFHEFNDGLIPLFITSQHLKGEVVFIITEFHNWWLTKYFEVLQQLSQYEIISFENDTRVHCFPELEVGLHIHDDLTVDPNRMPNHESIRDFRKLLDRGYENALRFDSPIPDVSKPKLSIIVRNGTRKFLNLGDIVTTAEELGFNVSLLSPDPTMELKRLFQLLNSTDVLMGVHGAAMTHFLFMKPGKVLIQVIPLGIDWASTTYYGKPTKKMGLHYLPYKILPSESSLSRQYNASDPILVNPDEIFNQQGWWTMKKIFLEGQDVRPSLTRMRKIFMRALKKLKRPVTPPQSSRTATKGGLID</sequence>